<evidence type="ECO:0000256" key="7">
    <source>
        <dbReference type="SAM" id="Phobius"/>
    </source>
</evidence>
<keyword evidence="10" id="KW-1185">Reference proteome</keyword>
<dbReference type="OrthoDB" id="5401779at2759"/>
<dbReference type="Pfam" id="PF20684">
    <property type="entry name" value="Fung_rhodopsin"/>
    <property type="match status" value="1"/>
</dbReference>
<comment type="subcellular location">
    <subcellularLocation>
        <location evidence="1">Membrane</location>
        <topology evidence="1">Multi-pass membrane protein</topology>
    </subcellularLocation>
</comment>
<feature type="compositionally biased region" description="Polar residues" evidence="6">
    <location>
        <begin position="333"/>
        <end position="344"/>
    </location>
</feature>
<evidence type="ECO:0000256" key="1">
    <source>
        <dbReference type="ARBA" id="ARBA00004141"/>
    </source>
</evidence>
<evidence type="ECO:0000256" key="6">
    <source>
        <dbReference type="SAM" id="MobiDB-lite"/>
    </source>
</evidence>
<dbReference type="AlphaFoldDB" id="A0A2J6RSC3"/>
<proteinExistence type="inferred from homology"/>
<keyword evidence="2 7" id="KW-0812">Transmembrane</keyword>
<accession>A0A2J6RSC3</accession>
<dbReference type="Proteomes" id="UP000235786">
    <property type="component" value="Unassembled WGS sequence"/>
</dbReference>
<dbReference type="GO" id="GO:0016020">
    <property type="term" value="C:membrane"/>
    <property type="evidence" value="ECO:0007669"/>
    <property type="project" value="UniProtKB-SubCell"/>
</dbReference>
<evidence type="ECO:0000259" key="8">
    <source>
        <dbReference type="Pfam" id="PF20684"/>
    </source>
</evidence>
<feature type="transmembrane region" description="Helical" evidence="7">
    <location>
        <begin position="185"/>
        <end position="212"/>
    </location>
</feature>
<name>A0A2J6RSC3_HYAVF</name>
<dbReference type="InterPro" id="IPR052337">
    <property type="entry name" value="SAT4-like"/>
</dbReference>
<feature type="transmembrane region" description="Helical" evidence="7">
    <location>
        <begin position="103"/>
        <end position="123"/>
    </location>
</feature>
<dbReference type="STRING" id="1149755.A0A2J6RSC3"/>
<keyword evidence="4 7" id="KW-0472">Membrane</keyword>
<feature type="transmembrane region" description="Helical" evidence="7">
    <location>
        <begin position="20"/>
        <end position="46"/>
    </location>
</feature>
<protein>
    <recommendedName>
        <fullName evidence="8">Rhodopsin domain-containing protein</fullName>
    </recommendedName>
</protein>
<evidence type="ECO:0000313" key="10">
    <source>
        <dbReference type="Proteomes" id="UP000235786"/>
    </source>
</evidence>
<reference evidence="9 10" key="1">
    <citation type="submission" date="2016-04" db="EMBL/GenBank/DDBJ databases">
        <title>A degradative enzymes factory behind the ericoid mycorrhizal symbiosis.</title>
        <authorList>
            <consortium name="DOE Joint Genome Institute"/>
            <person name="Martino E."/>
            <person name="Morin E."/>
            <person name="Grelet G."/>
            <person name="Kuo A."/>
            <person name="Kohler A."/>
            <person name="Daghino S."/>
            <person name="Barry K."/>
            <person name="Choi C."/>
            <person name="Cichocki N."/>
            <person name="Clum A."/>
            <person name="Copeland A."/>
            <person name="Hainaut M."/>
            <person name="Haridas S."/>
            <person name="Labutti K."/>
            <person name="Lindquist E."/>
            <person name="Lipzen A."/>
            <person name="Khouja H.-R."/>
            <person name="Murat C."/>
            <person name="Ohm R."/>
            <person name="Olson A."/>
            <person name="Spatafora J."/>
            <person name="Veneault-Fourrey C."/>
            <person name="Henrissat B."/>
            <person name="Grigoriev I."/>
            <person name="Martin F."/>
            <person name="Perotto S."/>
        </authorList>
    </citation>
    <scope>NUCLEOTIDE SEQUENCE [LARGE SCALE GENOMIC DNA]</scope>
    <source>
        <strain evidence="9 10">F</strain>
    </source>
</reference>
<feature type="region of interest" description="Disordered" evidence="6">
    <location>
        <begin position="333"/>
        <end position="353"/>
    </location>
</feature>
<feature type="domain" description="Rhodopsin" evidence="8">
    <location>
        <begin position="42"/>
        <end position="285"/>
    </location>
</feature>
<dbReference type="EMBL" id="KZ613944">
    <property type="protein sequence ID" value="PMD41426.1"/>
    <property type="molecule type" value="Genomic_DNA"/>
</dbReference>
<dbReference type="InterPro" id="IPR049326">
    <property type="entry name" value="Rhodopsin_dom_fungi"/>
</dbReference>
<evidence type="ECO:0000256" key="3">
    <source>
        <dbReference type="ARBA" id="ARBA00022989"/>
    </source>
</evidence>
<feature type="transmembrane region" description="Helical" evidence="7">
    <location>
        <begin position="143"/>
        <end position="165"/>
    </location>
</feature>
<keyword evidence="3 7" id="KW-1133">Transmembrane helix</keyword>
<dbReference type="PANTHER" id="PTHR33048">
    <property type="entry name" value="PTH11-LIKE INTEGRAL MEMBRANE PROTEIN (AFU_ORTHOLOGUE AFUA_5G11245)"/>
    <property type="match status" value="1"/>
</dbReference>
<feature type="transmembrane region" description="Helical" evidence="7">
    <location>
        <begin position="58"/>
        <end position="83"/>
    </location>
</feature>
<feature type="transmembrane region" description="Helical" evidence="7">
    <location>
        <begin position="224"/>
        <end position="242"/>
    </location>
</feature>
<evidence type="ECO:0000256" key="2">
    <source>
        <dbReference type="ARBA" id="ARBA00022692"/>
    </source>
</evidence>
<gene>
    <name evidence="9" type="ORF">L207DRAFT_324527</name>
</gene>
<organism evidence="9 10">
    <name type="scientific">Hyaloscypha variabilis (strain UAMH 11265 / GT02V1 / F)</name>
    <name type="common">Meliniomyces variabilis</name>
    <dbReference type="NCBI Taxonomy" id="1149755"/>
    <lineage>
        <taxon>Eukaryota</taxon>
        <taxon>Fungi</taxon>
        <taxon>Dikarya</taxon>
        <taxon>Ascomycota</taxon>
        <taxon>Pezizomycotina</taxon>
        <taxon>Leotiomycetes</taxon>
        <taxon>Helotiales</taxon>
        <taxon>Hyaloscyphaceae</taxon>
        <taxon>Hyaloscypha</taxon>
        <taxon>Hyaloscypha variabilis</taxon>
    </lineage>
</organism>
<comment type="similarity">
    <text evidence="5">Belongs to the SAT4 family.</text>
</comment>
<evidence type="ECO:0000256" key="5">
    <source>
        <dbReference type="ARBA" id="ARBA00038359"/>
    </source>
</evidence>
<evidence type="ECO:0000256" key="4">
    <source>
        <dbReference type="ARBA" id="ARBA00023136"/>
    </source>
</evidence>
<dbReference type="PANTHER" id="PTHR33048:SF47">
    <property type="entry name" value="INTEGRAL MEMBRANE PROTEIN-RELATED"/>
    <property type="match status" value="1"/>
</dbReference>
<evidence type="ECO:0000313" key="9">
    <source>
        <dbReference type="EMBL" id="PMD41426.1"/>
    </source>
</evidence>
<sequence length="353" mass="38904">MASYFDPSTLSSYDLSQHDTITQSVIFTNLVCMAVVVLVITLRIYVRHSIKHAAGLDDYFAAAAAASAIVLSTCCLFAATQGLGKHIWDLGLDNSPSSHNASLRISIPLFICYLSYLAANNFIKCSILASYYRLFPGQSVRRILLVLSGLVALNCISSILVGIFECYPVKSSWDWFSPRENCIDILRFFVISSWISTIMDIVIWGFPLPHFIKLQMKPRRKFHLVLLFGAGAFAFVAGILRLSRLDGLRSVDITYTGASPIDWCVAEVSTAIACASVPSLRPLAVRFFPCSWQSSSVSPLASTRPRAPTKFLGVAKDGHPYCSRDISLDDVESQQSTSLHSATPDQALRQQKM</sequence>